<protein>
    <submittedName>
        <fullName evidence="1">Uncharacterized protein</fullName>
    </submittedName>
</protein>
<gene>
    <name evidence="1" type="ORF">KAK11_03485</name>
</gene>
<organism evidence="1 2">
    <name type="scientific">Ideonella paludis</name>
    <dbReference type="NCBI Taxonomy" id="1233411"/>
    <lineage>
        <taxon>Bacteria</taxon>
        <taxon>Pseudomonadati</taxon>
        <taxon>Pseudomonadota</taxon>
        <taxon>Betaproteobacteria</taxon>
        <taxon>Burkholderiales</taxon>
        <taxon>Sphaerotilaceae</taxon>
        <taxon>Ideonella</taxon>
    </lineage>
</organism>
<comment type="caution">
    <text evidence="1">The sequence shown here is derived from an EMBL/GenBank/DDBJ whole genome shotgun (WGS) entry which is preliminary data.</text>
</comment>
<dbReference type="RefSeq" id="WP_210806175.1">
    <property type="nucleotide sequence ID" value="NZ_JAGQDG010000001.1"/>
</dbReference>
<reference evidence="1 2" key="1">
    <citation type="submission" date="2021-04" db="EMBL/GenBank/DDBJ databases">
        <title>The genome sequence of type strain Ideonella paludis KCTC 32238.</title>
        <authorList>
            <person name="Liu Y."/>
        </authorList>
    </citation>
    <scope>NUCLEOTIDE SEQUENCE [LARGE SCALE GENOMIC DNA]</scope>
    <source>
        <strain evidence="1 2">KCTC 32238</strain>
    </source>
</reference>
<dbReference type="Proteomes" id="UP000672097">
    <property type="component" value="Unassembled WGS sequence"/>
</dbReference>
<evidence type="ECO:0000313" key="1">
    <source>
        <dbReference type="EMBL" id="MBQ0934379.1"/>
    </source>
</evidence>
<sequence length="127" mass="14230">MNTFEFWLDIHCDGSPACTFFGSLEMPVRPHAGERISFHQEKGSDLQFLRVRFEAVCSRETSVSVEVDEVSHYACRMDGSLVFNSVIRAHPLNVPTLEDVRVVRDILTKQCGLAVDPYGINVLDAEG</sequence>
<keyword evidence="2" id="KW-1185">Reference proteome</keyword>
<evidence type="ECO:0000313" key="2">
    <source>
        <dbReference type="Proteomes" id="UP000672097"/>
    </source>
</evidence>
<name>A0ABS5DTG1_9BURK</name>
<dbReference type="EMBL" id="JAGQDG010000001">
    <property type="protein sequence ID" value="MBQ0934379.1"/>
    <property type="molecule type" value="Genomic_DNA"/>
</dbReference>
<accession>A0ABS5DTG1</accession>
<proteinExistence type="predicted"/>